<accession>A0A7W4P172</accession>
<evidence type="ECO:0000313" key="3">
    <source>
        <dbReference type="Proteomes" id="UP000577891"/>
    </source>
</evidence>
<dbReference type="SUPFAM" id="SSF53474">
    <property type="entry name" value="alpha/beta-Hydrolases"/>
    <property type="match status" value="1"/>
</dbReference>
<dbReference type="Pfam" id="PF00561">
    <property type="entry name" value="Abhydrolase_1"/>
    <property type="match status" value="1"/>
</dbReference>
<gene>
    <name evidence="2" type="ORF">HLH35_16350</name>
</gene>
<keyword evidence="2" id="KW-0378">Hydrolase</keyword>
<dbReference type="InterPro" id="IPR000073">
    <property type="entry name" value="AB_hydrolase_1"/>
</dbReference>
<name>A0A7W4P172_9PROT</name>
<comment type="caution">
    <text evidence="2">The sequence shown here is derived from an EMBL/GenBank/DDBJ whole genome shotgun (WGS) entry which is preliminary data.</text>
</comment>
<protein>
    <submittedName>
        <fullName evidence="2">Alpha/beta hydrolase</fullName>
    </submittedName>
</protein>
<reference evidence="2 3" key="1">
    <citation type="submission" date="2020-04" db="EMBL/GenBank/DDBJ databases">
        <title>Description of novel Gluconacetobacter.</title>
        <authorList>
            <person name="Sombolestani A."/>
        </authorList>
    </citation>
    <scope>NUCLEOTIDE SEQUENCE [LARGE SCALE GENOMIC DNA]</scope>
    <source>
        <strain evidence="2 3">LMG 27724</strain>
    </source>
</reference>
<proteinExistence type="predicted"/>
<dbReference type="EMBL" id="JABEQE010000018">
    <property type="protein sequence ID" value="MBB2173667.1"/>
    <property type="molecule type" value="Genomic_DNA"/>
</dbReference>
<dbReference type="PANTHER" id="PTHR43798">
    <property type="entry name" value="MONOACYLGLYCEROL LIPASE"/>
    <property type="match status" value="1"/>
</dbReference>
<dbReference type="AlphaFoldDB" id="A0A7W4P172"/>
<sequence length="267" mass="29431">MTKRQAAYEGAVLLGHEIVGSGHQAVIVLHEWLGNHENYKLICPVLDKNKFTYIFANLRGYGLSKEHVGTYTIKEAVGDVLTLMDYLGHHYFHVVGHSMSGMIAQYLMVTASHRVKNVVCVSPVPASGFRADANTLLSLQASISDDAAICRAIDARTGGRYGTAWLDYKLSIARQASSEAMAGYLRMFTSTDFSARIKGITSPLSVIIGNQDIPFYRRDSIEPILNSLFKYTRVSEIHDAGHYSMLEVPALFVSLLEQGLSRPEGNS</sequence>
<evidence type="ECO:0000313" key="2">
    <source>
        <dbReference type="EMBL" id="MBB2173667.1"/>
    </source>
</evidence>
<dbReference type="Proteomes" id="UP000577891">
    <property type="component" value="Unassembled WGS sequence"/>
</dbReference>
<dbReference type="RefSeq" id="WP_182980161.1">
    <property type="nucleotide sequence ID" value="NZ_BAABGB010000056.1"/>
</dbReference>
<dbReference type="Gene3D" id="3.40.50.1820">
    <property type="entry name" value="alpha/beta hydrolase"/>
    <property type="match status" value="1"/>
</dbReference>
<dbReference type="InterPro" id="IPR029058">
    <property type="entry name" value="AB_hydrolase_fold"/>
</dbReference>
<organism evidence="2 3">
    <name type="scientific">Gluconacetobacter asukensis</name>
    <dbReference type="NCBI Taxonomy" id="1017181"/>
    <lineage>
        <taxon>Bacteria</taxon>
        <taxon>Pseudomonadati</taxon>
        <taxon>Pseudomonadota</taxon>
        <taxon>Alphaproteobacteria</taxon>
        <taxon>Acetobacterales</taxon>
        <taxon>Acetobacteraceae</taxon>
        <taxon>Gluconacetobacter</taxon>
    </lineage>
</organism>
<feature type="domain" description="AB hydrolase-1" evidence="1">
    <location>
        <begin position="25"/>
        <end position="134"/>
    </location>
</feature>
<dbReference type="InterPro" id="IPR050266">
    <property type="entry name" value="AB_hydrolase_sf"/>
</dbReference>
<dbReference type="GO" id="GO:0016787">
    <property type="term" value="F:hydrolase activity"/>
    <property type="evidence" value="ECO:0007669"/>
    <property type="project" value="UniProtKB-KW"/>
</dbReference>
<keyword evidence="3" id="KW-1185">Reference proteome</keyword>
<evidence type="ECO:0000259" key="1">
    <source>
        <dbReference type="Pfam" id="PF00561"/>
    </source>
</evidence>